<evidence type="ECO:0000256" key="2">
    <source>
        <dbReference type="ARBA" id="ARBA00001911"/>
    </source>
</evidence>
<feature type="domain" description="NAD-dependent epimerase/dehydratase" evidence="11">
    <location>
        <begin position="4"/>
        <end position="248"/>
    </location>
</feature>
<dbReference type="PANTHER" id="PTHR43725">
    <property type="entry name" value="UDP-GLUCOSE 4-EPIMERASE"/>
    <property type="match status" value="1"/>
</dbReference>
<dbReference type="Gene3D" id="3.90.25.10">
    <property type="entry name" value="UDP-galactose 4-epimerase, domain 1"/>
    <property type="match status" value="1"/>
</dbReference>
<dbReference type="EC" id="5.1.3.2" evidence="5 10"/>
<comment type="cofactor">
    <cofactor evidence="2 10">
        <name>NAD(+)</name>
        <dbReference type="ChEBI" id="CHEBI:57540"/>
    </cofactor>
</comment>
<evidence type="ECO:0000256" key="6">
    <source>
        <dbReference type="ARBA" id="ARBA00018569"/>
    </source>
</evidence>
<evidence type="ECO:0000256" key="10">
    <source>
        <dbReference type="RuleBase" id="RU366046"/>
    </source>
</evidence>
<evidence type="ECO:0000256" key="3">
    <source>
        <dbReference type="ARBA" id="ARBA00004947"/>
    </source>
</evidence>
<dbReference type="InterPro" id="IPR036291">
    <property type="entry name" value="NAD(P)-bd_dom_sf"/>
</dbReference>
<evidence type="ECO:0000256" key="1">
    <source>
        <dbReference type="ARBA" id="ARBA00000083"/>
    </source>
</evidence>
<sequence>MRTLVTGGAGYIGSVAVAMLLERGHDVVVLDSVERGHRSAVAPDAKFVQCDLRDPEAMRSAVRDANADATLHFAALHLVPESVKRPDAYYRTNVVGGINVLDAVKEAGISRFVFSSTAAVYGAPESLPIREDSVTRPITPYGHSKLMVEQIVRDYSERYGINHAIFRYFNVAGAKGRLGEDHRPETHIIPLAIEAVTGKRSAFTVFGTDYETADGTAVRDYVHVVDLVEAHLLALEMLDTSLGTLNLGTRNGFSVREMVQAVELATSKKLPTEYGPRRAGDPPALIADSSKARELLGWSPVHSSLDQMIGSHWDWVRAHPNGYAE</sequence>
<keyword evidence="8 10" id="KW-0413">Isomerase</keyword>
<comment type="catalytic activity">
    <reaction evidence="1 10">
        <text>UDP-alpha-D-glucose = UDP-alpha-D-galactose</text>
        <dbReference type="Rhea" id="RHEA:22168"/>
        <dbReference type="ChEBI" id="CHEBI:58885"/>
        <dbReference type="ChEBI" id="CHEBI:66914"/>
        <dbReference type="EC" id="5.1.3.2"/>
    </reaction>
</comment>
<dbReference type="NCBIfam" id="TIGR01179">
    <property type="entry name" value="galE"/>
    <property type="match status" value="1"/>
</dbReference>
<dbReference type="UniPathway" id="UPA00214"/>
<keyword evidence="9 10" id="KW-0119">Carbohydrate metabolism</keyword>
<dbReference type="GO" id="GO:0003978">
    <property type="term" value="F:UDP-glucose 4-epimerase activity"/>
    <property type="evidence" value="ECO:0007669"/>
    <property type="project" value="UniProtKB-UniRule"/>
</dbReference>
<organism evidence="12">
    <name type="scientific">uncultured Thermomicrobiales bacterium</name>
    <dbReference type="NCBI Taxonomy" id="1645740"/>
    <lineage>
        <taxon>Bacteria</taxon>
        <taxon>Pseudomonadati</taxon>
        <taxon>Thermomicrobiota</taxon>
        <taxon>Thermomicrobia</taxon>
        <taxon>Thermomicrobiales</taxon>
        <taxon>environmental samples</taxon>
    </lineage>
</organism>
<name>A0A6J4VPV9_9BACT</name>
<comment type="similarity">
    <text evidence="4 10">Belongs to the NAD(P)-dependent epimerase/dehydratase family.</text>
</comment>
<dbReference type="InterPro" id="IPR001509">
    <property type="entry name" value="Epimerase_deHydtase"/>
</dbReference>
<comment type="subunit">
    <text evidence="10">Homodimer.</text>
</comment>
<dbReference type="PANTHER" id="PTHR43725:SF53">
    <property type="entry name" value="UDP-ARABINOSE 4-EPIMERASE 1"/>
    <property type="match status" value="1"/>
</dbReference>
<evidence type="ECO:0000259" key="11">
    <source>
        <dbReference type="Pfam" id="PF01370"/>
    </source>
</evidence>
<protein>
    <recommendedName>
        <fullName evidence="6 10">UDP-glucose 4-epimerase</fullName>
        <ecNumber evidence="5 10">5.1.3.2</ecNumber>
    </recommendedName>
</protein>
<dbReference type="EMBL" id="CADCWJ010000831">
    <property type="protein sequence ID" value="CAA9584674.1"/>
    <property type="molecule type" value="Genomic_DNA"/>
</dbReference>
<gene>
    <name evidence="12" type="ORF">AVDCRST_MAG87-3799</name>
</gene>
<evidence type="ECO:0000256" key="9">
    <source>
        <dbReference type="ARBA" id="ARBA00023277"/>
    </source>
</evidence>
<dbReference type="SUPFAM" id="SSF51735">
    <property type="entry name" value="NAD(P)-binding Rossmann-fold domains"/>
    <property type="match status" value="1"/>
</dbReference>
<dbReference type="Gene3D" id="3.40.50.720">
    <property type="entry name" value="NAD(P)-binding Rossmann-like Domain"/>
    <property type="match status" value="1"/>
</dbReference>
<proteinExistence type="inferred from homology"/>
<evidence type="ECO:0000313" key="12">
    <source>
        <dbReference type="EMBL" id="CAA9584674.1"/>
    </source>
</evidence>
<evidence type="ECO:0000256" key="7">
    <source>
        <dbReference type="ARBA" id="ARBA00023027"/>
    </source>
</evidence>
<keyword evidence="7 10" id="KW-0520">NAD</keyword>
<accession>A0A6J4VPV9</accession>
<reference evidence="12" key="1">
    <citation type="submission" date="2020-02" db="EMBL/GenBank/DDBJ databases">
        <authorList>
            <person name="Meier V. D."/>
        </authorList>
    </citation>
    <scope>NUCLEOTIDE SEQUENCE</scope>
    <source>
        <strain evidence="12">AVDCRST_MAG87</strain>
    </source>
</reference>
<evidence type="ECO:0000256" key="5">
    <source>
        <dbReference type="ARBA" id="ARBA00013189"/>
    </source>
</evidence>
<dbReference type="AlphaFoldDB" id="A0A6J4VPV9"/>
<dbReference type="Pfam" id="PF01370">
    <property type="entry name" value="Epimerase"/>
    <property type="match status" value="1"/>
</dbReference>
<dbReference type="CDD" id="cd05247">
    <property type="entry name" value="UDP_G4E_1_SDR_e"/>
    <property type="match status" value="1"/>
</dbReference>
<evidence type="ECO:0000256" key="8">
    <source>
        <dbReference type="ARBA" id="ARBA00023235"/>
    </source>
</evidence>
<evidence type="ECO:0000256" key="4">
    <source>
        <dbReference type="ARBA" id="ARBA00007637"/>
    </source>
</evidence>
<comment type="pathway">
    <text evidence="3 10">Carbohydrate metabolism; galactose metabolism.</text>
</comment>
<dbReference type="GO" id="GO:0033499">
    <property type="term" value="P:galactose catabolic process via UDP-galactose, Leloir pathway"/>
    <property type="evidence" value="ECO:0007669"/>
    <property type="project" value="TreeGrafter"/>
</dbReference>
<dbReference type="InterPro" id="IPR005886">
    <property type="entry name" value="UDP_G4E"/>
</dbReference>